<name>G9MNE2_HYPVG</name>
<dbReference type="Proteomes" id="UP000007115">
    <property type="component" value="Unassembled WGS sequence"/>
</dbReference>
<proteinExistence type="predicted"/>
<reference evidence="2 3" key="1">
    <citation type="journal article" date="2011" name="Genome Biol.">
        <title>Comparative genome sequence analysis underscores mycoparasitism as the ancestral life style of Trichoderma.</title>
        <authorList>
            <person name="Kubicek C.P."/>
            <person name="Herrera-Estrella A."/>
            <person name="Seidl-Seiboth V."/>
            <person name="Martinez D.A."/>
            <person name="Druzhinina I.S."/>
            <person name="Thon M."/>
            <person name="Zeilinger S."/>
            <person name="Casas-Flores S."/>
            <person name="Horwitz B.A."/>
            <person name="Mukherjee P.K."/>
            <person name="Mukherjee M."/>
            <person name="Kredics L."/>
            <person name="Alcaraz L.D."/>
            <person name="Aerts A."/>
            <person name="Antal Z."/>
            <person name="Atanasova L."/>
            <person name="Cervantes-Badillo M.G."/>
            <person name="Challacombe J."/>
            <person name="Chertkov O."/>
            <person name="McCluskey K."/>
            <person name="Coulpier F."/>
            <person name="Deshpande N."/>
            <person name="von Doehren H."/>
            <person name="Ebbole D.J."/>
            <person name="Esquivel-Naranjo E.U."/>
            <person name="Fekete E."/>
            <person name="Flipphi M."/>
            <person name="Glaser F."/>
            <person name="Gomez-Rodriguez E.Y."/>
            <person name="Gruber S."/>
            <person name="Han C."/>
            <person name="Henrissat B."/>
            <person name="Hermosa R."/>
            <person name="Hernandez-Onate M."/>
            <person name="Karaffa L."/>
            <person name="Kosti I."/>
            <person name="Le Crom S."/>
            <person name="Lindquist E."/>
            <person name="Lucas S."/>
            <person name="Luebeck M."/>
            <person name="Luebeck P.S."/>
            <person name="Margeot A."/>
            <person name="Metz B."/>
            <person name="Misra M."/>
            <person name="Nevalainen H."/>
            <person name="Omann M."/>
            <person name="Packer N."/>
            <person name="Perrone G."/>
            <person name="Uresti-Rivera E.E."/>
            <person name="Salamov A."/>
            <person name="Schmoll M."/>
            <person name="Seiboth B."/>
            <person name="Shapiro H."/>
            <person name="Sukno S."/>
            <person name="Tamayo-Ramos J.A."/>
            <person name="Tisch D."/>
            <person name="Wiest A."/>
            <person name="Wilkinson H.H."/>
            <person name="Zhang M."/>
            <person name="Coutinho P.M."/>
            <person name="Kenerley C.M."/>
            <person name="Monte E."/>
            <person name="Baker S.E."/>
            <person name="Grigoriev I.V."/>
        </authorList>
    </citation>
    <scope>NUCLEOTIDE SEQUENCE [LARGE SCALE GENOMIC DNA]</scope>
    <source>
        <strain evidence="3">Gv29-8 / FGSC 10586</strain>
    </source>
</reference>
<comment type="caution">
    <text evidence="2">The sequence shown here is derived from an EMBL/GenBank/DDBJ whole genome shotgun (WGS) entry which is preliminary data.</text>
</comment>
<dbReference type="AlphaFoldDB" id="G9MNE2"/>
<evidence type="ECO:0000313" key="2">
    <source>
        <dbReference type="EMBL" id="EHK23398.1"/>
    </source>
</evidence>
<organism evidence="2 3">
    <name type="scientific">Hypocrea virens (strain Gv29-8 / FGSC 10586)</name>
    <name type="common">Gliocladium virens</name>
    <name type="synonym">Trichoderma virens</name>
    <dbReference type="NCBI Taxonomy" id="413071"/>
    <lineage>
        <taxon>Eukaryota</taxon>
        <taxon>Fungi</taxon>
        <taxon>Dikarya</taxon>
        <taxon>Ascomycota</taxon>
        <taxon>Pezizomycotina</taxon>
        <taxon>Sordariomycetes</taxon>
        <taxon>Hypocreomycetidae</taxon>
        <taxon>Hypocreales</taxon>
        <taxon>Hypocreaceae</taxon>
        <taxon>Trichoderma</taxon>
    </lineage>
</organism>
<dbReference type="OrthoDB" id="10671630at2759"/>
<sequence length="402" mass="43365">MTPAGATWCLVLSAENGVPQPAVRDVMRGVASDGDYTNCMLTGRWNTASQRHSMAAWHDLWPKSFSAFSITPPPYSLYFPHGPRADSRIGPAWGKTGTKAGDATAGAASQRAIFGRTQRRYSTFWALSILPIEGGWSGRRGSSQPGAAPFQRPPPTARTHSRHSRHSRPSSPNSGAASSRALSIARGTHGNTRSHAPLHGRYSVLVLLFALVARITLHHGRLLGGFAGSLVLVLVLVLVPTEYDIGQASSGSQPSPKPSSQHAHDLDRIMRITNNGELHPQSCTRTSDPINQSIHHPFSHSINRHTPGGSVFPRACTVVCDRMPAHAKIYPSTRLRTGCYCTSRRERFELDAGVDTAASDLSGRNVDGPNTCPASLSRRFIIFTISTISTTSTLQTANLQLV</sequence>
<evidence type="ECO:0000256" key="1">
    <source>
        <dbReference type="SAM" id="MobiDB-lite"/>
    </source>
</evidence>
<dbReference type="EMBL" id="ABDF02000005">
    <property type="protein sequence ID" value="EHK23398.1"/>
    <property type="molecule type" value="Genomic_DNA"/>
</dbReference>
<dbReference type="HOGENOM" id="CLU_685221_0_0_1"/>
<dbReference type="VEuPathDB" id="FungiDB:TRIVIDRAFT_64156"/>
<dbReference type="RefSeq" id="XP_013957629.1">
    <property type="nucleotide sequence ID" value="XM_014102154.1"/>
</dbReference>
<feature type="region of interest" description="Disordered" evidence="1">
    <location>
        <begin position="138"/>
        <end position="180"/>
    </location>
</feature>
<feature type="compositionally biased region" description="Basic residues" evidence="1">
    <location>
        <begin position="159"/>
        <end position="168"/>
    </location>
</feature>
<gene>
    <name evidence="2" type="ORF">TRIVIDRAFT_64156</name>
</gene>
<dbReference type="InParanoid" id="G9MNE2"/>
<accession>G9MNE2</accession>
<protein>
    <submittedName>
        <fullName evidence="2">Uncharacterized protein</fullName>
    </submittedName>
</protein>
<keyword evidence="3" id="KW-1185">Reference proteome</keyword>
<evidence type="ECO:0000313" key="3">
    <source>
        <dbReference type="Proteomes" id="UP000007115"/>
    </source>
</evidence>
<dbReference type="GeneID" id="25796568"/>